<dbReference type="PANTHER" id="PTHR36440">
    <property type="entry name" value="PUTATIVE (AFU_ORTHOLOGUE AFUA_8G07350)-RELATED"/>
    <property type="match status" value="1"/>
</dbReference>
<dbReference type="InterPro" id="IPR011051">
    <property type="entry name" value="RmlC_Cupin_sf"/>
</dbReference>
<proteinExistence type="predicted"/>
<dbReference type="Pfam" id="PF07883">
    <property type="entry name" value="Cupin_2"/>
    <property type="match status" value="1"/>
</dbReference>
<organism evidence="2 3">
    <name type="scientific">Galbitalea soli</name>
    <dbReference type="NCBI Taxonomy" id="1268042"/>
    <lineage>
        <taxon>Bacteria</taxon>
        <taxon>Bacillati</taxon>
        <taxon>Actinomycetota</taxon>
        <taxon>Actinomycetes</taxon>
        <taxon>Micrococcales</taxon>
        <taxon>Microbacteriaceae</taxon>
        <taxon>Galbitalea</taxon>
    </lineage>
</organism>
<feature type="domain" description="Cupin type-2" evidence="1">
    <location>
        <begin position="59"/>
        <end position="123"/>
    </location>
</feature>
<name>A0A7C9PPH1_9MICO</name>
<dbReference type="InterPro" id="IPR001929">
    <property type="entry name" value="Germin"/>
</dbReference>
<evidence type="ECO:0000313" key="3">
    <source>
        <dbReference type="Proteomes" id="UP000479756"/>
    </source>
</evidence>
<dbReference type="Gene3D" id="2.60.120.10">
    <property type="entry name" value="Jelly Rolls"/>
    <property type="match status" value="1"/>
</dbReference>
<protein>
    <submittedName>
        <fullName evidence="2">Cupin domain-containing protein</fullName>
    </submittedName>
</protein>
<dbReference type="PRINTS" id="PR00325">
    <property type="entry name" value="GERMIN"/>
</dbReference>
<dbReference type="SUPFAM" id="SSF51182">
    <property type="entry name" value="RmlC-like cupins"/>
    <property type="match status" value="1"/>
</dbReference>
<dbReference type="CDD" id="cd02215">
    <property type="entry name" value="cupin_QDO_N_C"/>
    <property type="match status" value="1"/>
</dbReference>
<dbReference type="InterPro" id="IPR013096">
    <property type="entry name" value="Cupin_2"/>
</dbReference>
<dbReference type="GO" id="GO:0030145">
    <property type="term" value="F:manganese ion binding"/>
    <property type="evidence" value="ECO:0007669"/>
    <property type="project" value="InterPro"/>
</dbReference>
<dbReference type="InterPro" id="IPR014710">
    <property type="entry name" value="RmlC-like_jellyroll"/>
</dbReference>
<evidence type="ECO:0000259" key="1">
    <source>
        <dbReference type="Pfam" id="PF07883"/>
    </source>
</evidence>
<keyword evidence="3" id="KW-1185">Reference proteome</keyword>
<gene>
    <name evidence="2" type="ORF">G3T37_12995</name>
</gene>
<reference evidence="2 3" key="1">
    <citation type="journal article" date="2014" name="Int. J. Syst. Evol. Microbiol.">
        <title>Description of Galbitalea soli gen. nov., sp. nov., and Frondihabitans sucicola sp. nov.</title>
        <authorList>
            <person name="Kim S.J."/>
            <person name="Lim J.M."/>
            <person name="Ahn J.H."/>
            <person name="Weon H.Y."/>
            <person name="Hamada M."/>
            <person name="Suzuki K."/>
            <person name="Ahn T.Y."/>
            <person name="Kwon S.W."/>
        </authorList>
    </citation>
    <scope>NUCLEOTIDE SEQUENCE [LARGE SCALE GENOMIC DNA]</scope>
    <source>
        <strain evidence="2 3">NBRC 108727</strain>
    </source>
</reference>
<dbReference type="InterPro" id="IPR053146">
    <property type="entry name" value="QDO-like"/>
</dbReference>
<evidence type="ECO:0000313" key="2">
    <source>
        <dbReference type="EMBL" id="NEM92267.1"/>
    </source>
</evidence>
<dbReference type="Proteomes" id="UP000479756">
    <property type="component" value="Unassembled WGS sequence"/>
</dbReference>
<dbReference type="AlphaFoldDB" id="A0A7C9PPH1"/>
<sequence length="182" mass="19977">MTHAPAHDTVSSPFEGILPGAPLPYFLRNGEGEKSIVFDTVFDILLSADETEGQYGAFTTIGPKGDRIPAHQHPTTHEIFYVVEGAVGLWLDDQADYHEKRVLEAGDFAFVPKGIVHAYQNLATSKIFGVGTGGFERFFHGIGTPTDSAEIPTRPYIPPFEQMLAAGQKYGTVFLPEFSFRD</sequence>
<dbReference type="RefSeq" id="WP_163474317.1">
    <property type="nucleotide sequence ID" value="NZ_JAAGWZ010000004.1"/>
</dbReference>
<comment type="caution">
    <text evidence="2">The sequence shown here is derived from an EMBL/GenBank/DDBJ whole genome shotgun (WGS) entry which is preliminary data.</text>
</comment>
<dbReference type="PANTHER" id="PTHR36440:SF1">
    <property type="entry name" value="PUTATIVE (AFU_ORTHOLOGUE AFUA_8G07350)-RELATED"/>
    <property type="match status" value="1"/>
</dbReference>
<dbReference type="EMBL" id="JAAGWZ010000004">
    <property type="protein sequence ID" value="NEM92267.1"/>
    <property type="molecule type" value="Genomic_DNA"/>
</dbReference>
<accession>A0A7C9PPH1</accession>